<dbReference type="EMBL" id="CP029346">
    <property type="protein sequence ID" value="AWL08758.1"/>
    <property type="molecule type" value="Genomic_DNA"/>
</dbReference>
<dbReference type="OrthoDB" id="9766750at2"/>
<evidence type="ECO:0000313" key="1">
    <source>
        <dbReference type="EMBL" id="AWL08758.1"/>
    </source>
</evidence>
<reference evidence="2" key="1">
    <citation type="submission" date="2018-05" db="EMBL/GenBank/DDBJ databases">
        <title>Pseudarcicella sp. HME7025 Genome sequencing and assembly.</title>
        <authorList>
            <person name="Kim H."/>
            <person name="Kang H."/>
            <person name="Joh K."/>
        </authorList>
    </citation>
    <scope>NUCLEOTIDE SEQUENCE [LARGE SCALE GENOMIC DNA]</scope>
    <source>
        <strain evidence="2">HME7025</strain>
    </source>
</reference>
<dbReference type="AlphaFoldDB" id="A0A2S2DTS2"/>
<dbReference type="RefSeq" id="WP_109322486.1">
    <property type="nucleotide sequence ID" value="NZ_CP029346.1"/>
</dbReference>
<dbReference type="InterPro" id="IPR010994">
    <property type="entry name" value="RuvA_2-like"/>
</dbReference>
<gene>
    <name evidence="1" type="ORF">HME7025_00888</name>
</gene>
<protein>
    <recommendedName>
        <fullName evidence="3">Helix-hairpin-helix domain-containing protein</fullName>
    </recommendedName>
</protein>
<accession>A0A2S2DTS2</accession>
<keyword evidence="2" id="KW-1185">Reference proteome</keyword>
<evidence type="ECO:0000313" key="2">
    <source>
        <dbReference type="Proteomes" id="UP000245468"/>
    </source>
</evidence>
<evidence type="ECO:0008006" key="3">
    <source>
        <dbReference type="Google" id="ProtNLM"/>
    </source>
</evidence>
<dbReference type="Proteomes" id="UP000245468">
    <property type="component" value="Chromosome"/>
</dbReference>
<sequence length="543" mass="63807">MKYLALILLTSYSLLGQVDESQSWDESEIRQNTYQFYLQNPIEINQAQEADWYQLGLLNSAQIASFFEFKQATGEFVSIWELQAIPNWDIPTLKRIQDFIICRPMTLSWNWQQSKHLWIHRIEFTLEEKKGFSPPDNRSKVRYFNSPYTELHRYRGQISTPLGLGFLLQKDAGENNIADFSSYYIHWNRPKNTIYKIIIGDFVNQWGQGLVQAGGFSLGKSYESIISTQKFHQGGIPYSSSMEAGFYRGILMGFQGKRWQIESFISKRNWDASLQTDSLGISYYTSLTNSGLHRTTSELDKRNRVQEWTWGNTLNWYAKNSPLTLQWNLVGSRWSLPKKNSSRAYQVAEWQGSELLNSSLSANFPWKKAQWMAELAISPNSWALIQGAAWAQSKAVDFSYLFRYLSSGYFSPQAQAFSENSEVGNEMGLFLGNQYRWSKRSRLSSYLDFFLFPAQKYLVSQDHSWGWEMLSRYQFERRNKYNFFIQLKWTSKQEDAPKPYQDFIRKHQWQFSGDFKKIIHKKWDWHSRIMATYVLSPAQKDWG</sequence>
<proteinExistence type="predicted"/>
<dbReference type="KEGG" id="psez:HME7025_00888"/>
<organism evidence="1 2">
    <name type="scientific">Aquirufa nivalisilvae</name>
    <dbReference type="NCBI Taxonomy" id="2516557"/>
    <lineage>
        <taxon>Bacteria</taxon>
        <taxon>Pseudomonadati</taxon>
        <taxon>Bacteroidota</taxon>
        <taxon>Cytophagia</taxon>
        <taxon>Cytophagales</taxon>
        <taxon>Flectobacillaceae</taxon>
        <taxon>Aquirufa</taxon>
    </lineage>
</organism>
<dbReference type="SUPFAM" id="SSF47781">
    <property type="entry name" value="RuvA domain 2-like"/>
    <property type="match status" value="1"/>
</dbReference>
<name>A0A2S2DTS2_9BACT</name>